<protein>
    <submittedName>
        <fullName evidence="1">Uncharacterized protein</fullName>
    </submittedName>
</protein>
<evidence type="ECO:0000313" key="1">
    <source>
        <dbReference type="EMBL" id="VFK66684.1"/>
    </source>
</evidence>
<dbReference type="EMBL" id="CAADFZ010000104">
    <property type="protein sequence ID" value="VFK66684.1"/>
    <property type="molecule type" value="Genomic_DNA"/>
</dbReference>
<sequence>MSWRKGLLLLTISISLTLIGCASNSLYKPSRVSDRVDAAAFSISAPFVARLDDYRDLLSPKFEEITAEQALDKVLPTTSVTEQKILDALGVSLALGLQRKGGEEATVPENFDKTGLSKLLERSPGAGDSTKKLDTDPFLRYQAAMALFQEVRLLNNQIKAAALRDKMKAYIVRLQFNVVPYARNRPYDLYTTLSFFPLTRSKNADRVRILPLLVTDNLESESASRSLDTIRQLSLAINALWSGEALGGGLTNKQQQIEDIFARNTNSLLTIGQVSANTARVRIGAARQATSKYAMIPRNHHVTLLMMVPEEMAEEDKNNILVLAKWHLRDAETGERLEDHEERDVYDVVEEYLKEPGRISSENCKKKIESEPQIARGLLSGIYRGRFKVFKDTLVKTNCFDKRKTRHMWLDIAELMQETNTAGATIELQADKKPEEAPSQFPPAQTVVIEDDGKVAQIRLNGARNIRPKDLRATLVYNKNTFIASEVTFSPSDGVITLAFPSMKAWQSDKPGSAKLSFCNYSERKKDIPKCDEKKHKTIKLKLYYPKSAKSAEPKPDPVSVSLIPSSRRIMADKGVGAISFQVKLENKKGERVAKSAEITVDGGEIVEVKADGKKISEKLNKFTVSSDNVVDLALRNLIPGGEIMVTAVAMEGKGKKKSGTGQKTQDTLRIQVVAARS</sequence>
<dbReference type="PROSITE" id="PS51257">
    <property type="entry name" value="PROKAR_LIPOPROTEIN"/>
    <property type="match status" value="1"/>
</dbReference>
<dbReference type="EMBL" id="CAADGD010000099">
    <property type="protein sequence ID" value="VFK72158.1"/>
    <property type="molecule type" value="Genomic_DNA"/>
</dbReference>
<gene>
    <name evidence="1" type="ORF">BECKUNK1418G_GA0071005_11041</name>
    <name evidence="2" type="ORF">BECKUNK1418H_GA0071006_10991</name>
</gene>
<organism evidence="1">
    <name type="scientific">Candidatus Kentrum sp. UNK</name>
    <dbReference type="NCBI Taxonomy" id="2126344"/>
    <lineage>
        <taxon>Bacteria</taxon>
        <taxon>Pseudomonadati</taxon>
        <taxon>Pseudomonadota</taxon>
        <taxon>Gammaproteobacteria</taxon>
        <taxon>Candidatus Kentrum</taxon>
    </lineage>
</organism>
<name>A0A451AKY2_9GAMM</name>
<accession>A0A451AKY2</accession>
<evidence type="ECO:0000313" key="2">
    <source>
        <dbReference type="EMBL" id="VFK72158.1"/>
    </source>
</evidence>
<reference evidence="1" key="1">
    <citation type="submission" date="2019-02" db="EMBL/GenBank/DDBJ databases">
        <authorList>
            <person name="Gruber-Vodicka R. H."/>
            <person name="Seah K. B. B."/>
        </authorList>
    </citation>
    <scope>NUCLEOTIDE SEQUENCE</scope>
    <source>
        <strain evidence="2">BECK_BY19</strain>
        <strain evidence="1">BECK_BY8</strain>
    </source>
</reference>
<dbReference type="AlphaFoldDB" id="A0A451AKY2"/>
<proteinExistence type="predicted"/>